<dbReference type="InterPro" id="IPR032710">
    <property type="entry name" value="NTF2-like_dom_sf"/>
</dbReference>
<protein>
    <recommendedName>
        <fullName evidence="1">DUF4440 domain-containing protein</fullName>
    </recommendedName>
</protein>
<accession>A0ABQ3S1M1</accession>
<dbReference type="InterPro" id="IPR027843">
    <property type="entry name" value="DUF4440"/>
</dbReference>
<sequence>MTAAHLETGSDDPQVAEALAAEYETLSPECRADPDRLNRFLAPDFHEFGASGGEIEYEGTAQRVAAYTDPAGEPIRAERVRGVRLADGLVMVKYRANIDGKWSNRTSLWRRVAPMQWQMFHHQGTPAAGPDGTS</sequence>
<dbReference type="SUPFAM" id="SSF54427">
    <property type="entry name" value="NTF2-like"/>
    <property type="match status" value="1"/>
</dbReference>
<dbReference type="EMBL" id="BNEB01000003">
    <property type="protein sequence ID" value="GHI62021.1"/>
    <property type="molecule type" value="Genomic_DNA"/>
</dbReference>
<reference evidence="3" key="1">
    <citation type="submission" date="2023-07" db="EMBL/GenBank/DDBJ databases">
        <title>Whole genome shotgun sequence of Streptomyces cacaoi subsp. asoensis NBRC 13813.</title>
        <authorList>
            <person name="Komaki H."/>
            <person name="Tamura T."/>
        </authorList>
    </citation>
    <scope>NUCLEOTIDE SEQUENCE [LARGE SCALE GENOMIC DNA]</scope>
    <source>
        <strain evidence="3">NBRC 13813</strain>
    </source>
</reference>
<gene>
    <name evidence="2" type="ORF">Saso_36710</name>
</gene>
<dbReference type="Pfam" id="PF14534">
    <property type="entry name" value="DUF4440"/>
    <property type="match status" value="1"/>
</dbReference>
<evidence type="ECO:0000313" key="2">
    <source>
        <dbReference type="EMBL" id="GHI62021.1"/>
    </source>
</evidence>
<feature type="domain" description="DUF4440" evidence="1">
    <location>
        <begin position="20"/>
        <end position="119"/>
    </location>
</feature>
<organism evidence="2 3">
    <name type="scientific">Streptomyces asoensis</name>
    <dbReference type="NCBI Taxonomy" id="249586"/>
    <lineage>
        <taxon>Bacteria</taxon>
        <taxon>Bacillati</taxon>
        <taxon>Actinomycetota</taxon>
        <taxon>Actinomycetes</taxon>
        <taxon>Kitasatosporales</taxon>
        <taxon>Streptomycetaceae</taxon>
        <taxon>Streptomyces</taxon>
    </lineage>
</organism>
<dbReference type="Gene3D" id="3.10.450.50">
    <property type="match status" value="1"/>
</dbReference>
<name>A0ABQ3S1M1_9ACTN</name>
<keyword evidence="3" id="KW-1185">Reference proteome</keyword>
<evidence type="ECO:0000259" key="1">
    <source>
        <dbReference type="Pfam" id="PF14534"/>
    </source>
</evidence>
<comment type="caution">
    <text evidence="2">The sequence shown here is derived from an EMBL/GenBank/DDBJ whole genome shotgun (WGS) entry which is preliminary data.</text>
</comment>
<dbReference type="Proteomes" id="UP000649259">
    <property type="component" value="Unassembled WGS sequence"/>
</dbReference>
<evidence type="ECO:0000313" key="3">
    <source>
        <dbReference type="Proteomes" id="UP000649259"/>
    </source>
</evidence>
<dbReference type="RefSeq" id="WP_189923818.1">
    <property type="nucleotide sequence ID" value="NZ_BMSI01000008.1"/>
</dbReference>
<dbReference type="GeneID" id="91471538"/>
<proteinExistence type="predicted"/>